<dbReference type="RefSeq" id="WP_160785385.1">
    <property type="nucleotide sequence ID" value="NZ_CP086610.1"/>
</dbReference>
<dbReference type="AlphaFoldDB" id="A0A6N8T9S7"/>
<sequence>MRHATPAVVFGRLREDILRAVDSSAEREDLFARVNYYNKLTPGIADMPGVPLGKVDRSKSRYFIDLQEYLKYFPQSLRVDYCFGDVTWVPEVPSVVKSRPVAGENRNSVVLNLDKLRHFQVQRDAHPWSSKLPRAVWRGSLNNPLRAALVARHRDSRFADVGHIGAAHDGIAAKPFLSPADQLAYRYILSIEGCDVATNLKWIMASGSLCLMPKSRYETWFMEGRLQPGRHFIEVRDDFADLEEKIDMLESTPALAAEVVHNANRYVATFRSRARERLTSLLVLQKYFEATGQLPASAYTARFFA</sequence>
<protein>
    <recommendedName>
        <fullName evidence="2">Glycosyl transferase CAP10 domain-containing protein</fullName>
    </recommendedName>
</protein>
<dbReference type="InterPro" id="IPR006598">
    <property type="entry name" value="CAP10"/>
</dbReference>
<dbReference type="InterPro" id="IPR051091">
    <property type="entry name" value="O-Glucosyltr/Glycosyltrsf_90"/>
</dbReference>
<evidence type="ECO:0000313" key="4">
    <source>
        <dbReference type="Proteomes" id="UP000440304"/>
    </source>
</evidence>
<dbReference type="SMART" id="SM00672">
    <property type="entry name" value="CAP10"/>
    <property type="match status" value="1"/>
</dbReference>
<comment type="caution">
    <text evidence="3">The sequence shown here is derived from an EMBL/GenBank/DDBJ whole genome shotgun (WGS) entry which is preliminary data.</text>
</comment>
<dbReference type="GO" id="GO:0016740">
    <property type="term" value="F:transferase activity"/>
    <property type="evidence" value="ECO:0007669"/>
    <property type="project" value="UniProtKB-KW"/>
</dbReference>
<dbReference type="Pfam" id="PF05686">
    <property type="entry name" value="Glyco_transf_90"/>
    <property type="match status" value="1"/>
</dbReference>
<name>A0A6N8T9S7_SHIZO</name>
<gene>
    <name evidence="3" type="ORF">GR156_06675</name>
</gene>
<dbReference type="PANTHER" id="PTHR12203">
    <property type="entry name" value="KDEL LYS-ASP-GLU-LEU CONTAINING - RELATED"/>
    <property type="match status" value="1"/>
</dbReference>
<accession>A0A6N8T9S7</accession>
<organism evidence="3 4">
    <name type="scientific">Shinella zoogloeoides</name>
    <name type="common">Crabtreella saccharophila</name>
    <dbReference type="NCBI Taxonomy" id="352475"/>
    <lineage>
        <taxon>Bacteria</taxon>
        <taxon>Pseudomonadati</taxon>
        <taxon>Pseudomonadota</taxon>
        <taxon>Alphaproteobacteria</taxon>
        <taxon>Hyphomicrobiales</taxon>
        <taxon>Rhizobiaceae</taxon>
        <taxon>Shinella</taxon>
    </lineage>
</organism>
<dbReference type="EMBL" id="WUML01000004">
    <property type="protein sequence ID" value="MXN99976.1"/>
    <property type="molecule type" value="Genomic_DNA"/>
</dbReference>
<reference evidence="3 4" key="1">
    <citation type="submission" date="2019-12" db="EMBL/GenBank/DDBJ databases">
        <title>Shinella granuli gen. nov., sp. nov., and proposal of the reclassification of Zoogloea ramigera ATCC 19623 as Shinella zoogloeoides sp. nov.</title>
        <authorList>
            <person name="Gao J."/>
        </authorList>
    </citation>
    <scope>NUCLEOTIDE SEQUENCE [LARGE SCALE GENOMIC DNA]</scope>
    <source>
        <strain evidence="3 4">DSM 287</strain>
    </source>
</reference>
<dbReference type="PANTHER" id="PTHR12203:SF35">
    <property type="entry name" value="PROTEIN O-GLUCOSYLTRANSFERASE 1"/>
    <property type="match status" value="1"/>
</dbReference>
<dbReference type="Proteomes" id="UP000440304">
    <property type="component" value="Unassembled WGS sequence"/>
</dbReference>
<dbReference type="OrthoDB" id="767964at2"/>
<keyword evidence="1" id="KW-0808">Transferase</keyword>
<evidence type="ECO:0000313" key="3">
    <source>
        <dbReference type="EMBL" id="MXN99976.1"/>
    </source>
</evidence>
<evidence type="ECO:0000256" key="1">
    <source>
        <dbReference type="ARBA" id="ARBA00022679"/>
    </source>
</evidence>
<evidence type="ECO:0000259" key="2">
    <source>
        <dbReference type="SMART" id="SM00672"/>
    </source>
</evidence>
<feature type="domain" description="Glycosyl transferase CAP10" evidence="2">
    <location>
        <begin position="91"/>
        <end position="288"/>
    </location>
</feature>
<proteinExistence type="predicted"/>